<sequence length="103" mass="12087">MTLWKIKKQYPMTQEGFEKLERELEELKTVKRPEVVEKIKVARSFGDLSENSEYDAAKDEQGFIEQDIQRVEHMLRNALIIEDTGDNNQVQLGKTVTFIEITR</sequence>
<feature type="domain" description="Transcription elongation factor GreA/GreB N-terminal" evidence="7">
    <location>
        <begin position="11"/>
        <end position="79"/>
    </location>
</feature>
<evidence type="ECO:0000256" key="2">
    <source>
        <dbReference type="ARBA" id="ARBA00013729"/>
    </source>
</evidence>
<evidence type="ECO:0000256" key="5">
    <source>
        <dbReference type="ARBA" id="ARBA00023163"/>
    </source>
</evidence>
<evidence type="ECO:0000259" key="7">
    <source>
        <dbReference type="Pfam" id="PF03449"/>
    </source>
</evidence>
<dbReference type="PANTHER" id="PTHR30437:SF4">
    <property type="entry name" value="TRANSCRIPTION ELONGATION FACTOR GREA"/>
    <property type="match status" value="1"/>
</dbReference>
<gene>
    <name evidence="8" type="primary">greA_2</name>
    <name evidence="8" type="ORF">NCTC12195_02814</name>
</gene>
<dbReference type="GO" id="GO:0070063">
    <property type="term" value="F:RNA polymerase binding"/>
    <property type="evidence" value="ECO:0007669"/>
    <property type="project" value="InterPro"/>
</dbReference>
<keyword evidence="8" id="KW-0648">Protein biosynthesis</keyword>
<dbReference type="InterPro" id="IPR036805">
    <property type="entry name" value="Tscrpt_elong_fac_GreA/B_N_sf"/>
</dbReference>
<dbReference type="Pfam" id="PF03449">
    <property type="entry name" value="GreA_GreB_N"/>
    <property type="match status" value="1"/>
</dbReference>
<dbReference type="Gene3D" id="1.10.287.180">
    <property type="entry name" value="Transcription elongation factor, GreA/GreB, N-terminal domain"/>
    <property type="match status" value="1"/>
</dbReference>
<name>A0A380FGL4_STAGA</name>
<accession>A0A380FGL4</accession>
<keyword evidence="8" id="KW-0251">Elongation factor</keyword>
<dbReference type="GO" id="GO:0003746">
    <property type="term" value="F:translation elongation factor activity"/>
    <property type="evidence" value="ECO:0007669"/>
    <property type="project" value="UniProtKB-KW"/>
</dbReference>
<dbReference type="GO" id="GO:0003677">
    <property type="term" value="F:DNA binding"/>
    <property type="evidence" value="ECO:0007669"/>
    <property type="project" value="UniProtKB-KW"/>
</dbReference>
<protein>
    <recommendedName>
        <fullName evidence="2">Transcription elongation factor GreA</fullName>
    </recommendedName>
    <alternativeName>
        <fullName evidence="6">Transcript cleavage factor GreA</fullName>
    </alternativeName>
</protein>
<dbReference type="AlphaFoldDB" id="A0A380FGL4"/>
<dbReference type="STRING" id="1293.SH09_05005"/>
<dbReference type="FunFam" id="1.10.287.180:FF:000001">
    <property type="entry name" value="Transcription elongation factor GreA"/>
    <property type="match status" value="1"/>
</dbReference>
<dbReference type="GO" id="GO:0006354">
    <property type="term" value="P:DNA-templated transcription elongation"/>
    <property type="evidence" value="ECO:0007669"/>
    <property type="project" value="TreeGrafter"/>
</dbReference>
<evidence type="ECO:0000256" key="4">
    <source>
        <dbReference type="ARBA" id="ARBA00023125"/>
    </source>
</evidence>
<evidence type="ECO:0000256" key="3">
    <source>
        <dbReference type="ARBA" id="ARBA00023015"/>
    </source>
</evidence>
<dbReference type="PANTHER" id="PTHR30437">
    <property type="entry name" value="TRANSCRIPTION ELONGATION FACTOR GREA"/>
    <property type="match status" value="1"/>
</dbReference>
<evidence type="ECO:0000313" key="9">
    <source>
        <dbReference type="Proteomes" id="UP000255277"/>
    </source>
</evidence>
<keyword evidence="3" id="KW-0805">Transcription regulation</keyword>
<comment type="similarity">
    <text evidence="1">Belongs to the GreA/GreB family.</text>
</comment>
<dbReference type="SUPFAM" id="SSF46557">
    <property type="entry name" value="GreA transcript cleavage protein, N-terminal domain"/>
    <property type="match status" value="1"/>
</dbReference>
<keyword evidence="4" id="KW-0238">DNA-binding</keyword>
<dbReference type="GO" id="GO:0032784">
    <property type="term" value="P:regulation of DNA-templated transcription elongation"/>
    <property type="evidence" value="ECO:0007669"/>
    <property type="project" value="InterPro"/>
</dbReference>
<dbReference type="InterPro" id="IPR023459">
    <property type="entry name" value="Tscrpt_elong_fac_GreA/B_fam"/>
</dbReference>
<dbReference type="InterPro" id="IPR018151">
    <property type="entry name" value="TF_GreA/GreB_CS"/>
</dbReference>
<keyword evidence="5" id="KW-0804">Transcription</keyword>
<dbReference type="Proteomes" id="UP000255277">
    <property type="component" value="Unassembled WGS sequence"/>
</dbReference>
<proteinExistence type="inferred from homology"/>
<dbReference type="PROSITE" id="PS00829">
    <property type="entry name" value="GREAB_1"/>
    <property type="match status" value="1"/>
</dbReference>
<organism evidence="8 9">
    <name type="scientific">Staphylococcus gallinarum</name>
    <dbReference type="NCBI Taxonomy" id="1293"/>
    <lineage>
        <taxon>Bacteria</taxon>
        <taxon>Bacillati</taxon>
        <taxon>Bacillota</taxon>
        <taxon>Bacilli</taxon>
        <taxon>Bacillales</taxon>
        <taxon>Staphylococcaceae</taxon>
        <taxon>Staphylococcus</taxon>
    </lineage>
</organism>
<dbReference type="InterPro" id="IPR022691">
    <property type="entry name" value="Tscrpt_elong_fac_GreA/B_N"/>
</dbReference>
<evidence type="ECO:0000256" key="1">
    <source>
        <dbReference type="ARBA" id="ARBA00008213"/>
    </source>
</evidence>
<reference evidence="8 9" key="1">
    <citation type="submission" date="2018-06" db="EMBL/GenBank/DDBJ databases">
        <authorList>
            <consortium name="Pathogen Informatics"/>
            <person name="Doyle S."/>
        </authorList>
    </citation>
    <scope>NUCLEOTIDE SEQUENCE [LARGE SCALE GENOMIC DNA]</scope>
    <source>
        <strain evidence="8 9">NCTC12195</strain>
    </source>
</reference>
<evidence type="ECO:0000256" key="6">
    <source>
        <dbReference type="ARBA" id="ARBA00030776"/>
    </source>
</evidence>
<evidence type="ECO:0000313" key="8">
    <source>
        <dbReference type="EMBL" id="SUM33357.1"/>
    </source>
</evidence>
<dbReference type="EMBL" id="UHDK01000001">
    <property type="protein sequence ID" value="SUM33357.1"/>
    <property type="molecule type" value="Genomic_DNA"/>
</dbReference>